<name>A0A1N6GVW8_9FLAO</name>
<feature type="domain" description="Baseplate structural protein Gp10 C-terminal" evidence="2">
    <location>
        <begin position="178"/>
        <end position="282"/>
    </location>
</feature>
<keyword evidence="1" id="KW-0175">Coiled coil</keyword>
<dbReference type="InterPro" id="IPR053827">
    <property type="entry name" value="Gp10_C"/>
</dbReference>
<dbReference type="Proteomes" id="UP000185207">
    <property type="component" value="Unassembled WGS sequence"/>
</dbReference>
<reference evidence="4" key="1">
    <citation type="submission" date="2016-11" db="EMBL/GenBank/DDBJ databases">
        <authorList>
            <person name="Varghese N."/>
            <person name="Submissions S."/>
        </authorList>
    </citation>
    <scope>NUCLEOTIDE SEQUENCE [LARGE SCALE GENOMIC DNA]</scope>
    <source>
        <strain evidence="4">DSM 27623</strain>
    </source>
</reference>
<keyword evidence="4" id="KW-1185">Reference proteome</keyword>
<evidence type="ECO:0000259" key="2">
    <source>
        <dbReference type="Pfam" id="PF21939"/>
    </source>
</evidence>
<organism evidence="3 4">
    <name type="scientific">Epilithonimonas zeae</name>
    <dbReference type="NCBI Taxonomy" id="1416779"/>
    <lineage>
        <taxon>Bacteria</taxon>
        <taxon>Pseudomonadati</taxon>
        <taxon>Bacteroidota</taxon>
        <taxon>Flavobacteriia</taxon>
        <taxon>Flavobacteriales</taxon>
        <taxon>Weeksellaceae</taxon>
        <taxon>Chryseobacterium group</taxon>
        <taxon>Epilithonimonas</taxon>
    </lineage>
</organism>
<evidence type="ECO:0000313" key="3">
    <source>
        <dbReference type="EMBL" id="SIO11668.1"/>
    </source>
</evidence>
<dbReference type="SUPFAM" id="SSF88874">
    <property type="entry name" value="Receptor-binding domain of short tail fibre protein gp12"/>
    <property type="match status" value="1"/>
</dbReference>
<dbReference type="EMBL" id="FSRK01000001">
    <property type="protein sequence ID" value="SIO11668.1"/>
    <property type="molecule type" value="Genomic_DNA"/>
</dbReference>
<evidence type="ECO:0000256" key="1">
    <source>
        <dbReference type="SAM" id="Coils"/>
    </source>
</evidence>
<accession>A0A1N6GVW8</accession>
<dbReference type="RefSeq" id="WP_074235188.1">
    <property type="nucleotide sequence ID" value="NZ_FSRK01000001.1"/>
</dbReference>
<proteinExistence type="predicted"/>
<protein>
    <recommendedName>
        <fullName evidence="2">Baseplate structural protein Gp10 C-terminal domain-containing protein</fullName>
    </recommendedName>
</protein>
<feature type="coiled-coil region" evidence="1">
    <location>
        <begin position="136"/>
        <end position="163"/>
    </location>
</feature>
<dbReference type="AlphaFoldDB" id="A0A1N6GVW8"/>
<dbReference type="Pfam" id="PF21939">
    <property type="entry name" value="Gp10_C"/>
    <property type="match status" value="1"/>
</dbReference>
<dbReference type="CDD" id="cd22641">
    <property type="entry name" value="C24-like"/>
    <property type="match status" value="1"/>
</dbReference>
<dbReference type="OrthoDB" id="9113831at2"/>
<gene>
    <name evidence="3" type="ORF">SAMN05444409_2087</name>
</gene>
<evidence type="ECO:0000313" key="4">
    <source>
        <dbReference type="Proteomes" id="UP000185207"/>
    </source>
</evidence>
<dbReference type="STRING" id="1416779.SAMN05444409_2087"/>
<sequence>MNYINFNQTGGFPLSTNILDALQTSYNLFNQLGNLAGDFAIISGCQVNGSSVTDGTVFLNGELLPFQAGNLSDTVIITVEPVKATFQDAEQRDVIYKRQVRFGTAGPEDTYAWSRFKRIFKTTEIEAFKLSHDNSIANHSTSLSNHEARIASLEAKVAALEIKPSAIPIGMIAIWNKPSTVAIPKDWQECTDLKGRVPVGWLPNDSDFGSIDNYKVEGGERTHILSKDEMPRHSHRFLYGSYTRGTGSSNTPIAVNGTAGTSYTTEEGSGLPHNNLQPYRVVRFIEYIGPTN</sequence>